<dbReference type="KEGG" id="tig:THII_1201"/>
<dbReference type="AlphaFoldDB" id="A0A090ACM2"/>
<keyword evidence="2" id="KW-1185">Reference proteome</keyword>
<name>A0A090ACM2_9GAMM</name>
<dbReference type="Proteomes" id="UP000031623">
    <property type="component" value="Chromosome"/>
</dbReference>
<gene>
    <name evidence="1" type="ORF">THII_1201</name>
</gene>
<dbReference type="HOGENOM" id="CLU_1694695_0_0_6"/>
<protein>
    <submittedName>
        <fullName evidence="1">Uncharacterized protein</fullName>
    </submittedName>
</protein>
<evidence type="ECO:0000313" key="1">
    <source>
        <dbReference type="EMBL" id="BAP55498.1"/>
    </source>
</evidence>
<organism evidence="1 2">
    <name type="scientific">Thioploca ingrica</name>
    <dbReference type="NCBI Taxonomy" id="40754"/>
    <lineage>
        <taxon>Bacteria</taxon>
        <taxon>Pseudomonadati</taxon>
        <taxon>Pseudomonadota</taxon>
        <taxon>Gammaproteobacteria</taxon>
        <taxon>Thiotrichales</taxon>
        <taxon>Thiotrichaceae</taxon>
        <taxon>Thioploca</taxon>
    </lineage>
</organism>
<reference evidence="1 2" key="1">
    <citation type="journal article" date="2014" name="ISME J.">
        <title>Ecophysiology of Thioploca ingrica as revealed by the complete genome sequence supplemented with proteomic evidence.</title>
        <authorList>
            <person name="Kojima H."/>
            <person name="Ogura Y."/>
            <person name="Yamamoto N."/>
            <person name="Togashi T."/>
            <person name="Mori H."/>
            <person name="Watanabe T."/>
            <person name="Nemoto F."/>
            <person name="Kurokawa K."/>
            <person name="Hayashi T."/>
            <person name="Fukui M."/>
        </authorList>
    </citation>
    <scope>NUCLEOTIDE SEQUENCE [LARGE SCALE GENOMIC DNA]</scope>
</reference>
<proteinExistence type="predicted"/>
<sequence>MLSNQSKMQIKLILQPKLIGFHSVSIVNKMACQRLSLARKSVDQGLLNNVINYKKFYFSKLTAKHSQTEIIGKIRLSCGSYSLIWAVSWPCFSGEGVFICFSEFRSGFFSINPNQVPNNFRPYLILLTKIEHETWKLTKSLWLCLKTLPVTATIH</sequence>
<dbReference type="EMBL" id="AP014633">
    <property type="protein sequence ID" value="BAP55498.1"/>
    <property type="molecule type" value="Genomic_DNA"/>
</dbReference>
<accession>A0A090ACM2</accession>
<evidence type="ECO:0000313" key="2">
    <source>
        <dbReference type="Proteomes" id="UP000031623"/>
    </source>
</evidence>